<name>I3S937_MEDTR</name>
<evidence type="ECO:0000313" key="1">
    <source>
        <dbReference type="EMBL" id="AFK36779.1"/>
    </source>
</evidence>
<organism evidence="1">
    <name type="scientific">Medicago truncatula</name>
    <name type="common">Barrel medic</name>
    <name type="synonym">Medicago tribuloides</name>
    <dbReference type="NCBI Taxonomy" id="3880"/>
    <lineage>
        <taxon>Eukaryota</taxon>
        <taxon>Viridiplantae</taxon>
        <taxon>Streptophyta</taxon>
        <taxon>Embryophyta</taxon>
        <taxon>Tracheophyta</taxon>
        <taxon>Spermatophyta</taxon>
        <taxon>Magnoliopsida</taxon>
        <taxon>eudicotyledons</taxon>
        <taxon>Gunneridae</taxon>
        <taxon>Pentapetalae</taxon>
        <taxon>rosids</taxon>
        <taxon>fabids</taxon>
        <taxon>Fabales</taxon>
        <taxon>Fabaceae</taxon>
        <taxon>Papilionoideae</taxon>
        <taxon>50 kb inversion clade</taxon>
        <taxon>NPAAA clade</taxon>
        <taxon>Hologalegina</taxon>
        <taxon>IRL clade</taxon>
        <taxon>Trifolieae</taxon>
        <taxon>Medicago</taxon>
    </lineage>
</organism>
<proteinExistence type="evidence at transcript level"/>
<protein>
    <submittedName>
        <fullName evidence="1">Uncharacterized protein</fullName>
    </submittedName>
</protein>
<reference evidence="1" key="1">
    <citation type="submission" date="2012-05" db="EMBL/GenBank/DDBJ databases">
        <authorList>
            <person name="Krishnakumar V."/>
            <person name="Cheung F."/>
            <person name="Xiao Y."/>
            <person name="Chan A."/>
            <person name="Moskal W.A."/>
            <person name="Town C.D."/>
        </authorList>
    </citation>
    <scope>NUCLEOTIDE SEQUENCE</scope>
</reference>
<sequence>MQMGQRRI</sequence>
<dbReference type="EMBL" id="BT136984">
    <property type="protein sequence ID" value="AFK36779.1"/>
    <property type="molecule type" value="mRNA"/>
</dbReference>
<accession>I3S937</accession>